<evidence type="ECO:0000256" key="1">
    <source>
        <dbReference type="ARBA" id="ARBA00022603"/>
    </source>
</evidence>
<dbReference type="SUPFAM" id="SSF53335">
    <property type="entry name" value="S-adenosyl-L-methionine-dependent methyltransferases"/>
    <property type="match status" value="1"/>
</dbReference>
<reference evidence="4 5" key="1">
    <citation type="submission" date="2024-05" db="EMBL/GenBank/DDBJ databases">
        <authorList>
            <person name="Jiang F."/>
        </authorList>
    </citation>
    <scope>NUCLEOTIDE SEQUENCE [LARGE SCALE GENOMIC DNA]</scope>
    <source>
        <strain evidence="4 5">LZ166</strain>
    </source>
</reference>
<dbReference type="Pfam" id="PF08241">
    <property type="entry name" value="Methyltransf_11"/>
    <property type="match status" value="1"/>
</dbReference>
<dbReference type="PANTHER" id="PTHR13090:SF1">
    <property type="entry name" value="ARGININE-HYDROXYLASE NDUFAF5, MITOCHONDRIAL"/>
    <property type="match status" value="1"/>
</dbReference>
<keyword evidence="1 4" id="KW-0489">Methyltransferase</keyword>
<dbReference type="InterPro" id="IPR029063">
    <property type="entry name" value="SAM-dependent_MTases_sf"/>
</dbReference>
<name>A0ABV3SI83_9HYPH</name>
<dbReference type="InterPro" id="IPR050602">
    <property type="entry name" value="Malonyl-ACP_OMT"/>
</dbReference>
<accession>A0ABV3SI83</accession>
<evidence type="ECO:0000313" key="4">
    <source>
        <dbReference type="EMBL" id="MEX0406458.1"/>
    </source>
</evidence>
<protein>
    <submittedName>
        <fullName evidence="4">Methyltransferase domain-containing protein</fullName>
    </submittedName>
</protein>
<evidence type="ECO:0000256" key="2">
    <source>
        <dbReference type="ARBA" id="ARBA00022679"/>
    </source>
</evidence>
<proteinExistence type="predicted"/>
<dbReference type="GO" id="GO:0008168">
    <property type="term" value="F:methyltransferase activity"/>
    <property type="evidence" value="ECO:0007669"/>
    <property type="project" value="UniProtKB-KW"/>
</dbReference>
<dbReference type="RefSeq" id="WP_367954304.1">
    <property type="nucleotide sequence ID" value="NZ_JBDPGJ010000002.1"/>
</dbReference>
<dbReference type="PANTHER" id="PTHR13090">
    <property type="entry name" value="ARGININE-HYDROXYLASE NDUFAF5, MITOCHONDRIAL"/>
    <property type="match status" value="1"/>
</dbReference>
<feature type="domain" description="Methyltransferase type 11" evidence="3">
    <location>
        <begin position="70"/>
        <end position="136"/>
    </location>
</feature>
<gene>
    <name evidence="4" type="ORF">ABGN05_12345</name>
</gene>
<sequence>MELIFEPELAVLRKKRALAMPVAGADFLMRRAAEDLGERLSAVERSFAFAAAIHCVTPHAADVLAASPKVGKVTRVEADPAFLDGEQGVIASGDALGLAPESLDLAVSLLALHEADDLPGQLVQIRRALKPDGLLLACLAGAGTLAELRESLLAAETELTGGASPRVFPFADVRDVGALLQRAGFALPVADVETVTVRYGDMFALMRDLRDMGATNTLAGRLRQPTRRAVFLRAAEIYAERHGDPDGRIRATFSIVWMSGWAPHESQSRPARRGSANVSLERFLNRDTPG</sequence>
<dbReference type="GO" id="GO:0032259">
    <property type="term" value="P:methylation"/>
    <property type="evidence" value="ECO:0007669"/>
    <property type="project" value="UniProtKB-KW"/>
</dbReference>
<dbReference type="InterPro" id="IPR013216">
    <property type="entry name" value="Methyltransf_11"/>
</dbReference>
<keyword evidence="2" id="KW-0808">Transferase</keyword>
<evidence type="ECO:0000259" key="3">
    <source>
        <dbReference type="Pfam" id="PF08241"/>
    </source>
</evidence>
<evidence type="ECO:0000313" key="5">
    <source>
        <dbReference type="Proteomes" id="UP001556692"/>
    </source>
</evidence>
<dbReference type="Proteomes" id="UP001556692">
    <property type="component" value="Unassembled WGS sequence"/>
</dbReference>
<comment type="caution">
    <text evidence="4">The sequence shown here is derived from an EMBL/GenBank/DDBJ whole genome shotgun (WGS) entry which is preliminary data.</text>
</comment>
<keyword evidence="5" id="KW-1185">Reference proteome</keyword>
<organism evidence="4 5">
    <name type="scientific">Aquibium pacificus</name>
    <dbReference type="NCBI Taxonomy" id="3153579"/>
    <lineage>
        <taxon>Bacteria</taxon>
        <taxon>Pseudomonadati</taxon>
        <taxon>Pseudomonadota</taxon>
        <taxon>Alphaproteobacteria</taxon>
        <taxon>Hyphomicrobiales</taxon>
        <taxon>Phyllobacteriaceae</taxon>
        <taxon>Aquibium</taxon>
    </lineage>
</organism>
<dbReference type="EMBL" id="JBDPGJ010000002">
    <property type="protein sequence ID" value="MEX0406458.1"/>
    <property type="molecule type" value="Genomic_DNA"/>
</dbReference>
<dbReference type="Gene3D" id="3.40.50.150">
    <property type="entry name" value="Vaccinia Virus protein VP39"/>
    <property type="match status" value="1"/>
</dbReference>